<dbReference type="GO" id="GO:0003677">
    <property type="term" value="F:DNA binding"/>
    <property type="evidence" value="ECO:0007669"/>
    <property type="project" value="UniProtKB-KW"/>
</dbReference>
<comment type="subcellular location">
    <subcellularLocation>
        <location evidence="1">Nucleus</location>
    </subcellularLocation>
</comment>
<keyword evidence="3" id="KW-0238">DNA-binding</keyword>
<dbReference type="InterPro" id="IPR044837">
    <property type="entry name" value="REM16-like"/>
</dbReference>
<reference evidence="8 9" key="1">
    <citation type="submission" date="2012-08" db="EMBL/GenBank/DDBJ databases">
        <title>Oryza genome evolution.</title>
        <authorList>
            <person name="Wing R.A."/>
        </authorList>
    </citation>
    <scope>NUCLEOTIDE SEQUENCE</scope>
</reference>
<evidence type="ECO:0000256" key="6">
    <source>
        <dbReference type="SAM" id="MobiDB-lite"/>
    </source>
</evidence>
<evidence type="ECO:0000256" key="3">
    <source>
        <dbReference type="ARBA" id="ARBA00023125"/>
    </source>
</evidence>
<feature type="compositionally biased region" description="Basic and acidic residues" evidence="6">
    <location>
        <begin position="17"/>
        <end position="40"/>
    </location>
</feature>
<keyword evidence="2" id="KW-0805">Transcription regulation</keyword>
<dbReference type="AlphaFoldDB" id="A0A0D9XQ22"/>
<protein>
    <recommendedName>
        <fullName evidence="7">TF-B3 domain-containing protein</fullName>
    </recommendedName>
</protein>
<dbReference type="CDD" id="cd10017">
    <property type="entry name" value="B3_DNA"/>
    <property type="match status" value="2"/>
</dbReference>
<dbReference type="GO" id="GO:0005634">
    <property type="term" value="C:nucleus"/>
    <property type="evidence" value="ECO:0007669"/>
    <property type="project" value="UniProtKB-SubCell"/>
</dbReference>
<dbReference type="SUPFAM" id="SSF101936">
    <property type="entry name" value="DNA-binding pseudobarrel domain"/>
    <property type="match status" value="2"/>
</dbReference>
<accession>A0A0D9XQ22</accession>
<dbReference type="InterPro" id="IPR015300">
    <property type="entry name" value="DNA-bd_pseudobarrel_sf"/>
</dbReference>
<evidence type="ECO:0000256" key="4">
    <source>
        <dbReference type="ARBA" id="ARBA00023163"/>
    </source>
</evidence>
<organism evidence="8 9">
    <name type="scientific">Leersia perrieri</name>
    <dbReference type="NCBI Taxonomy" id="77586"/>
    <lineage>
        <taxon>Eukaryota</taxon>
        <taxon>Viridiplantae</taxon>
        <taxon>Streptophyta</taxon>
        <taxon>Embryophyta</taxon>
        <taxon>Tracheophyta</taxon>
        <taxon>Spermatophyta</taxon>
        <taxon>Magnoliopsida</taxon>
        <taxon>Liliopsida</taxon>
        <taxon>Poales</taxon>
        <taxon>Poaceae</taxon>
        <taxon>BOP clade</taxon>
        <taxon>Oryzoideae</taxon>
        <taxon>Oryzeae</taxon>
        <taxon>Oryzinae</taxon>
        <taxon>Leersia</taxon>
    </lineage>
</organism>
<feature type="compositionally biased region" description="Polar residues" evidence="6">
    <location>
        <begin position="245"/>
        <end position="259"/>
    </location>
</feature>
<dbReference type="PROSITE" id="PS50863">
    <property type="entry name" value="B3"/>
    <property type="match status" value="2"/>
</dbReference>
<evidence type="ECO:0000256" key="5">
    <source>
        <dbReference type="ARBA" id="ARBA00023242"/>
    </source>
</evidence>
<proteinExistence type="predicted"/>
<reference evidence="9" key="2">
    <citation type="submission" date="2013-12" db="EMBL/GenBank/DDBJ databases">
        <authorList>
            <person name="Yu Y."/>
            <person name="Lee S."/>
            <person name="de Baynast K."/>
            <person name="Wissotski M."/>
            <person name="Liu L."/>
            <person name="Talag J."/>
            <person name="Goicoechea J."/>
            <person name="Angelova A."/>
            <person name="Jetty R."/>
            <person name="Kudrna D."/>
            <person name="Golser W."/>
            <person name="Rivera L."/>
            <person name="Zhang J."/>
            <person name="Wing R."/>
        </authorList>
    </citation>
    <scope>NUCLEOTIDE SEQUENCE</scope>
</reference>
<reference evidence="8" key="3">
    <citation type="submission" date="2015-04" db="UniProtKB">
        <authorList>
            <consortium name="EnsemblPlants"/>
        </authorList>
    </citation>
    <scope>IDENTIFICATION</scope>
</reference>
<dbReference type="PANTHER" id="PTHR31391:SF155">
    <property type="entry name" value="B3 DOMAIN-CONTAINING PROTEIN OS11G0197600"/>
    <property type="match status" value="1"/>
</dbReference>
<feature type="domain" description="TF-B3" evidence="7">
    <location>
        <begin position="325"/>
        <end position="420"/>
    </location>
</feature>
<dbReference type="Gramene" id="LPERR11G05260.1">
    <property type="protein sequence ID" value="LPERR11G05260.1"/>
    <property type="gene ID" value="LPERR11G05260"/>
</dbReference>
<dbReference type="Pfam" id="PF02362">
    <property type="entry name" value="B3"/>
    <property type="match status" value="2"/>
</dbReference>
<keyword evidence="5" id="KW-0539">Nucleus</keyword>
<evidence type="ECO:0000256" key="1">
    <source>
        <dbReference type="ARBA" id="ARBA00004123"/>
    </source>
</evidence>
<dbReference type="InterPro" id="IPR003340">
    <property type="entry name" value="B3_DNA-bd"/>
</dbReference>
<feature type="region of interest" description="Disordered" evidence="6">
    <location>
        <begin position="183"/>
        <end position="265"/>
    </location>
</feature>
<dbReference type="EnsemblPlants" id="LPERR11G05260.1">
    <property type="protein sequence ID" value="LPERR11G05260.1"/>
    <property type="gene ID" value="LPERR11G05260"/>
</dbReference>
<evidence type="ECO:0000256" key="2">
    <source>
        <dbReference type="ARBA" id="ARBA00023015"/>
    </source>
</evidence>
<keyword evidence="4" id="KW-0804">Transcription</keyword>
<sequence length="440" mass="50133">MAAFLCLCVASRGSQHDRSRLREGERRSVKRSKNQEGERRGVKRSRRSRSEKEEQRNDALGMSFFRVILTEQSMEILRIPPPFNRYLQNQPTGMVSLVDRNDNTWIVELIYKSGEFFFVHGWKEFIRDNSIETGQFVVFNYAKQSEFSVTVFKLSGIENTLPNSARVSKKVIIKIESDDVDTDNAATNEERMAPPLKESNINTGKRIIDADSLMEDRAPLKKSSDANVAGSSKRKRGASVGKSKASPTSHNSTKGSSCDMSDEDSKLPKAQPILMQFQNGDIARRGLSKGQRQLAVISQRRPVTEGEKDHALQRAKDFKSKNPFAVQIMMESYVYVGFFMNIPCDFVREYLPRTSKMLTLWDPQGKSWKVNYVYYSDRSVGSFSGGWGKFAIGNNLEKFDVCVFELIQKDNIKVHIYRVVPEITPHKLRSDRIPLLLAMI</sequence>
<name>A0A0D9XQ22_9ORYZ</name>
<evidence type="ECO:0000259" key="7">
    <source>
        <dbReference type="PROSITE" id="PS50863"/>
    </source>
</evidence>
<dbReference type="Proteomes" id="UP000032180">
    <property type="component" value="Chromosome 11"/>
</dbReference>
<keyword evidence="9" id="KW-1185">Reference proteome</keyword>
<evidence type="ECO:0000313" key="9">
    <source>
        <dbReference type="Proteomes" id="UP000032180"/>
    </source>
</evidence>
<dbReference type="eggNOG" id="ENOG502QSIS">
    <property type="taxonomic scope" value="Eukaryota"/>
</dbReference>
<dbReference type="Gene3D" id="2.40.330.10">
    <property type="entry name" value="DNA-binding pseudobarrel domain"/>
    <property type="match status" value="2"/>
</dbReference>
<feature type="domain" description="TF-B3" evidence="7">
    <location>
        <begin position="62"/>
        <end position="155"/>
    </location>
</feature>
<feature type="region of interest" description="Disordered" evidence="6">
    <location>
        <begin position="17"/>
        <end position="55"/>
    </location>
</feature>
<feature type="compositionally biased region" description="Basic and acidic residues" evidence="6">
    <location>
        <begin position="206"/>
        <end position="224"/>
    </location>
</feature>
<dbReference type="SMART" id="SM01019">
    <property type="entry name" value="B3"/>
    <property type="match status" value="2"/>
</dbReference>
<evidence type="ECO:0000313" key="8">
    <source>
        <dbReference type="EnsemblPlants" id="LPERR11G05260.1"/>
    </source>
</evidence>
<dbReference type="STRING" id="77586.A0A0D9XQ22"/>
<dbReference type="PANTHER" id="PTHR31391">
    <property type="entry name" value="B3 DOMAIN-CONTAINING PROTEIN OS11G0197600-RELATED"/>
    <property type="match status" value="1"/>
</dbReference>